<dbReference type="SMART" id="SM00909">
    <property type="entry name" value="Germane"/>
    <property type="match status" value="1"/>
</dbReference>
<dbReference type="InterPro" id="IPR019606">
    <property type="entry name" value="GerMN"/>
</dbReference>
<dbReference type="Proteomes" id="UP000705983">
    <property type="component" value="Unassembled WGS sequence"/>
</dbReference>
<dbReference type="RefSeq" id="WP_187996946.1">
    <property type="nucleotide sequence ID" value="NZ_JACEXG010000005.1"/>
</dbReference>
<evidence type="ECO:0000313" key="4">
    <source>
        <dbReference type="Proteomes" id="UP000705983"/>
    </source>
</evidence>
<dbReference type="Pfam" id="PF10646">
    <property type="entry name" value="Germane"/>
    <property type="match status" value="1"/>
</dbReference>
<dbReference type="PROSITE" id="PS51257">
    <property type="entry name" value="PROKAR_LIPOPROTEIN"/>
    <property type="match status" value="1"/>
</dbReference>
<evidence type="ECO:0000256" key="1">
    <source>
        <dbReference type="SAM" id="SignalP"/>
    </source>
</evidence>
<feature type="chain" id="PRO_5047486710" evidence="1">
    <location>
        <begin position="22"/>
        <end position="551"/>
    </location>
</feature>
<evidence type="ECO:0000313" key="3">
    <source>
        <dbReference type="EMBL" id="MBM9433838.1"/>
    </source>
</evidence>
<keyword evidence="1" id="KW-0732">Signal</keyword>
<name>A0ABS2TGQ6_9ACTO</name>
<feature type="signal peptide" evidence="1">
    <location>
        <begin position="1"/>
        <end position="21"/>
    </location>
</feature>
<comment type="caution">
    <text evidence="3">The sequence shown here is derived from an EMBL/GenBank/DDBJ whole genome shotgun (WGS) entry which is preliminary data.</text>
</comment>
<evidence type="ECO:0000259" key="2">
    <source>
        <dbReference type="SMART" id="SM00909"/>
    </source>
</evidence>
<organism evidence="3 4">
    <name type="scientific">Flaviflexus equikiangi</name>
    <dbReference type="NCBI Taxonomy" id="2758573"/>
    <lineage>
        <taxon>Bacteria</taxon>
        <taxon>Bacillati</taxon>
        <taxon>Actinomycetota</taxon>
        <taxon>Actinomycetes</taxon>
        <taxon>Actinomycetales</taxon>
        <taxon>Actinomycetaceae</taxon>
        <taxon>Flaviflexus</taxon>
    </lineage>
</organism>
<keyword evidence="4" id="KW-1185">Reference proteome</keyword>
<dbReference type="InterPro" id="IPR018910">
    <property type="entry name" value="LpqB_C"/>
</dbReference>
<protein>
    <submittedName>
        <fullName evidence="3">GerMN domain-containing protein</fullName>
    </submittedName>
</protein>
<dbReference type="InterPro" id="IPR059026">
    <property type="entry name" value="LpqB_N"/>
</dbReference>
<dbReference type="Pfam" id="PF25976">
    <property type="entry name" value="LpqB_N"/>
    <property type="match status" value="1"/>
</dbReference>
<gene>
    <name evidence="3" type="ORF">JVW63_09055</name>
</gene>
<sequence length="551" mass="58070">MKRLCAVLCAVTLLSACTSLPTEGPVNATRAPDGTNQTVGFYANGPREGSTPEEIVYGFLTASAAGLSDDFEVARQFLSPQASEEWRPLEEVRIYADARVPVTTRTETQAVRLSLGAEGSIDPSGRFMMSSSDAVITTDFSLARNADGEWRIIDLDNGLLISATLFESQYSKSELHFLTADSQYLVADLRWFPRTTYASAATRELFEGPSEWLSDAVRTAVPPGTTIGSRGISTTSGTATVSLSDEALSVSGYQRALFMAQIEETLTMLSSIQNVELTVDGVPWEVNQSISLSSYPFTESTMLVNVDGRPSLYENGSAVSLSMTDVPTDLEALTIGYGDNPPMVAIADGSRLVTLPNNGSAPVTLLEGDTIGTPSIDIYDWIWAGSGDTIIAFTAEGDRVRLSASWLDGGTVDSIHVSREGARAVVVWHNETNTYMTTTAIIRDGNGEPVALDGALELGAGVDEVLDVAWIDETTVAALATLPGGSNPGIYAVPIGGPITAITEVNGATSITAGSGQGSLVLATENGQILERSGGGWRLLLTDGSSPALPG</sequence>
<dbReference type="EMBL" id="JAFFJS010000005">
    <property type="protein sequence ID" value="MBM9433838.1"/>
    <property type="molecule type" value="Genomic_DNA"/>
</dbReference>
<feature type="domain" description="GerMN" evidence="2">
    <location>
        <begin position="198"/>
        <end position="288"/>
    </location>
</feature>
<accession>A0ABS2TGQ6</accession>
<proteinExistence type="predicted"/>
<dbReference type="Pfam" id="PF10647">
    <property type="entry name" value="Gmad1"/>
    <property type="match status" value="1"/>
</dbReference>
<reference evidence="4" key="1">
    <citation type="submission" date="2021-02" db="EMBL/GenBank/DDBJ databases">
        <title>Leucobacter sp. CX169.</title>
        <authorList>
            <person name="Cheng Y."/>
        </authorList>
    </citation>
    <scope>NUCLEOTIDE SEQUENCE [LARGE SCALE GENOMIC DNA]</scope>
    <source>
        <strain evidence="4">JY899</strain>
    </source>
</reference>